<evidence type="ECO:0000313" key="18">
    <source>
        <dbReference type="Proteomes" id="UP000712007"/>
    </source>
</evidence>
<reference evidence="17" key="1">
    <citation type="submission" date="2020-10" db="EMBL/GenBank/DDBJ databases">
        <authorList>
            <person name="Gilroy R."/>
        </authorList>
    </citation>
    <scope>NUCLEOTIDE SEQUENCE</scope>
    <source>
        <strain evidence="17">3924</strain>
    </source>
</reference>
<dbReference type="InterPro" id="IPR000462">
    <property type="entry name" value="CDP-OH_P_trans"/>
</dbReference>
<evidence type="ECO:0000256" key="12">
    <source>
        <dbReference type="ARBA" id="ARBA00023209"/>
    </source>
</evidence>
<dbReference type="AlphaFoldDB" id="A0A940IFB8"/>
<proteinExistence type="inferred from homology"/>
<evidence type="ECO:0000256" key="10">
    <source>
        <dbReference type="ARBA" id="ARBA00023098"/>
    </source>
</evidence>
<comment type="caution">
    <text evidence="17">The sequence shown here is derived from an EMBL/GenBank/DDBJ whole genome shotgun (WGS) entry which is preliminary data.</text>
</comment>
<protein>
    <recommendedName>
        <fullName evidence="5">CDP-diacylglycerol--serine O-phosphatidyltransferase</fullName>
        <ecNumber evidence="4">2.7.8.8</ecNumber>
    </recommendedName>
    <alternativeName>
        <fullName evidence="14">Phosphatidylserine synthase</fullName>
    </alternativeName>
</protein>
<name>A0A940IFB8_9BACT</name>
<evidence type="ECO:0000256" key="8">
    <source>
        <dbReference type="ARBA" id="ARBA00022692"/>
    </source>
</evidence>
<keyword evidence="8 16" id="KW-0812">Transmembrane</keyword>
<feature type="transmembrane region" description="Helical" evidence="16">
    <location>
        <begin position="190"/>
        <end position="217"/>
    </location>
</feature>
<dbReference type="GO" id="GO:0003882">
    <property type="term" value="F:CDP-diacylglycerol-serine O-phosphatidyltransferase activity"/>
    <property type="evidence" value="ECO:0007669"/>
    <property type="project" value="UniProtKB-EC"/>
</dbReference>
<dbReference type="GO" id="GO:0012505">
    <property type="term" value="C:endomembrane system"/>
    <property type="evidence" value="ECO:0007669"/>
    <property type="project" value="UniProtKB-SubCell"/>
</dbReference>
<dbReference type="InterPro" id="IPR048254">
    <property type="entry name" value="CDP_ALCOHOL_P_TRANSF_CS"/>
</dbReference>
<evidence type="ECO:0000256" key="3">
    <source>
        <dbReference type="ARBA" id="ARBA00010441"/>
    </source>
</evidence>
<dbReference type="InterPro" id="IPR050324">
    <property type="entry name" value="CDP-alcohol_PTase-I"/>
</dbReference>
<keyword evidence="9 16" id="KW-1133">Transmembrane helix</keyword>
<sequence>MASITRHIPNTITCLNLFSGILGVFAAYNEDYRLSMAFVFASALFDFLDGFAARLLKAYSPMGKELDSLADMVSFGLLPGVIAFRLMQPAAEEWFAAAPYFGLLVTVFSALRLARFNIDDRQATSFLGLAVPANALFWVGLACSFESLMTEYFWAVPLIVAISCFLLVAPIPMFSLKIKSLRWSANRSRYIFLIGAVLLVVLFGIDALAFIILWYILVSVIGDTVPAKGR</sequence>
<accession>A0A940IFB8</accession>
<evidence type="ECO:0000256" key="6">
    <source>
        <dbReference type="ARBA" id="ARBA00022516"/>
    </source>
</evidence>
<keyword evidence="13" id="KW-1208">Phospholipid metabolism</keyword>
<feature type="transmembrane region" description="Helical" evidence="16">
    <location>
        <begin position="126"/>
        <end position="148"/>
    </location>
</feature>
<keyword evidence="12" id="KW-0594">Phospholipid biosynthesis</keyword>
<evidence type="ECO:0000256" key="5">
    <source>
        <dbReference type="ARBA" id="ARBA00017171"/>
    </source>
</evidence>
<reference evidence="17" key="2">
    <citation type="journal article" date="2021" name="PeerJ">
        <title>Extensive microbial diversity within the chicken gut microbiome revealed by metagenomics and culture.</title>
        <authorList>
            <person name="Gilroy R."/>
            <person name="Ravi A."/>
            <person name="Getino M."/>
            <person name="Pursley I."/>
            <person name="Horton D.L."/>
            <person name="Alikhan N.F."/>
            <person name="Baker D."/>
            <person name="Gharbi K."/>
            <person name="Hall N."/>
            <person name="Watson M."/>
            <person name="Adriaenssens E.M."/>
            <person name="Foster-Nyarko E."/>
            <person name="Jarju S."/>
            <person name="Secka A."/>
            <person name="Antonio M."/>
            <person name="Oren A."/>
            <person name="Chaudhuri R.R."/>
            <person name="La Ragione R."/>
            <person name="Hildebrand F."/>
            <person name="Pallen M.J."/>
        </authorList>
    </citation>
    <scope>NUCLEOTIDE SEQUENCE</scope>
    <source>
        <strain evidence="17">3924</strain>
    </source>
</reference>
<comment type="catalytic activity">
    <reaction evidence="1">
        <text>a CDP-1,2-diacyl-sn-glycerol + L-serine = a 1,2-diacyl-sn-glycero-3-phospho-L-serine + CMP + H(+)</text>
        <dbReference type="Rhea" id="RHEA:16913"/>
        <dbReference type="ChEBI" id="CHEBI:15378"/>
        <dbReference type="ChEBI" id="CHEBI:33384"/>
        <dbReference type="ChEBI" id="CHEBI:57262"/>
        <dbReference type="ChEBI" id="CHEBI:58332"/>
        <dbReference type="ChEBI" id="CHEBI:60377"/>
        <dbReference type="EC" id="2.7.8.8"/>
    </reaction>
</comment>
<dbReference type="PANTHER" id="PTHR14269">
    <property type="entry name" value="CDP-DIACYLGLYCEROL--GLYCEROL-3-PHOSPHATE 3-PHOSPHATIDYLTRANSFERASE-RELATED"/>
    <property type="match status" value="1"/>
</dbReference>
<feature type="transmembrane region" description="Helical" evidence="16">
    <location>
        <begin position="12"/>
        <end position="28"/>
    </location>
</feature>
<keyword evidence="10" id="KW-0443">Lipid metabolism</keyword>
<comment type="similarity">
    <text evidence="3 15">Belongs to the CDP-alcohol phosphatidyltransferase class-I family.</text>
</comment>
<evidence type="ECO:0000256" key="11">
    <source>
        <dbReference type="ARBA" id="ARBA00023136"/>
    </source>
</evidence>
<keyword evidence="7 15" id="KW-0808">Transferase</keyword>
<evidence type="ECO:0000313" key="17">
    <source>
        <dbReference type="EMBL" id="MBO8440504.1"/>
    </source>
</evidence>
<evidence type="ECO:0000256" key="9">
    <source>
        <dbReference type="ARBA" id="ARBA00022989"/>
    </source>
</evidence>
<evidence type="ECO:0000256" key="4">
    <source>
        <dbReference type="ARBA" id="ARBA00013174"/>
    </source>
</evidence>
<evidence type="ECO:0000256" key="7">
    <source>
        <dbReference type="ARBA" id="ARBA00022679"/>
    </source>
</evidence>
<evidence type="ECO:0000256" key="2">
    <source>
        <dbReference type="ARBA" id="ARBA00004127"/>
    </source>
</evidence>
<dbReference type="Gene3D" id="1.20.120.1760">
    <property type="match status" value="1"/>
</dbReference>
<dbReference type="NCBIfam" id="TIGR00473">
    <property type="entry name" value="pssA"/>
    <property type="match status" value="1"/>
</dbReference>
<comment type="subcellular location">
    <subcellularLocation>
        <location evidence="2">Endomembrane system</location>
        <topology evidence="2">Multi-pass membrane protein</topology>
    </subcellularLocation>
</comment>
<keyword evidence="11 16" id="KW-0472">Membrane</keyword>
<organism evidence="17 18">
    <name type="scientific">Candidatus Aphodosoma intestinipullorum</name>
    <dbReference type="NCBI Taxonomy" id="2840674"/>
    <lineage>
        <taxon>Bacteria</taxon>
        <taxon>Pseudomonadati</taxon>
        <taxon>Bacteroidota</taxon>
        <taxon>Bacteroidia</taxon>
        <taxon>Bacteroidales</taxon>
        <taxon>Candidatus Aphodosoma</taxon>
    </lineage>
</organism>
<evidence type="ECO:0000256" key="14">
    <source>
        <dbReference type="ARBA" id="ARBA00032361"/>
    </source>
</evidence>
<dbReference type="PROSITE" id="PS00379">
    <property type="entry name" value="CDP_ALCOHOL_P_TRANSF"/>
    <property type="match status" value="1"/>
</dbReference>
<dbReference type="InterPro" id="IPR043130">
    <property type="entry name" value="CDP-OH_PTrfase_TM_dom"/>
</dbReference>
<feature type="transmembrane region" description="Helical" evidence="16">
    <location>
        <begin position="94"/>
        <end position="114"/>
    </location>
</feature>
<dbReference type="Pfam" id="PF01066">
    <property type="entry name" value="CDP-OH_P_transf"/>
    <property type="match status" value="1"/>
</dbReference>
<dbReference type="Proteomes" id="UP000712007">
    <property type="component" value="Unassembled WGS sequence"/>
</dbReference>
<keyword evidence="6" id="KW-0444">Lipid biosynthesis</keyword>
<evidence type="ECO:0000256" key="1">
    <source>
        <dbReference type="ARBA" id="ARBA00000287"/>
    </source>
</evidence>
<dbReference type="GO" id="GO:0008654">
    <property type="term" value="P:phospholipid biosynthetic process"/>
    <property type="evidence" value="ECO:0007669"/>
    <property type="project" value="UniProtKB-KW"/>
</dbReference>
<dbReference type="EMBL" id="JADIMV010000131">
    <property type="protein sequence ID" value="MBO8440504.1"/>
    <property type="molecule type" value="Genomic_DNA"/>
</dbReference>
<evidence type="ECO:0000256" key="13">
    <source>
        <dbReference type="ARBA" id="ARBA00023264"/>
    </source>
</evidence>
<dbReference type="PANTHER" id="PTHR14269:SF61">
    <property type="entry name" value="CDP-DIACYLGLYCEROL--SERINE O-PHOSPHATIDYLTRANSFERASE"/>
    <property type="match status" value="1"/>
</dbReference>
<dbReference type="EC" id="2.7.8.8" evidence="4"/>
<feature type="transmembrane region" description="Helical" evidence="16">
    <location>
        <begin position="154"/>
        <end position="178"/>
    </location>
</feature>
<evidence type="ECO:0000256" key="16">
    <source>
        <dbReference type="SAM" id="Phobius"/>
    </source>
</evidence>
<gene>
    <name evidence="17" type="primary">pssA</name>
    <name evidence="17" type="ORF">IAC51_07625</name>
</gene>
<evidence type="ECO:0000256" key="15">
    <source>
        <dbReference type="RuleBase" id="RU003750"/>
    </source>
</evidence>
<dbReference type="GO" id="GO:0016020">
    <property type="term" value="C:membrane"/>
    <property type="evidence" value="ECO:0007669"/>
    <property type="project" value="InterPro"/>
</dbReference>
<dbReference type="InterPro" id="IPR004533">
    <property type="entry name" value="CDP-diaglyc--ser_O-PTrfase"/>
</dbReference>